<evidence type="ECO:0000259" key="2">
    <source>
        <dbReference type="PROSITE" id="PS50234"/>
    </source>
</evidence>
<feature type="domain" description="VWFA" evidence="2">
    <location>
        <begin position="100"/>
        <end position="151"/>
    </location>
</feature>
<evidence type="ECO:0000313" key="4">
    <source>
        <dbReference type="Proteomes" id="UP000298653"/>
    </source>
</evidence>
<gene>
    <name evidence="3" type="ORF">AR1Y2_2218</name>
</gene>
<dbReference type="KEGG" id="arf:AR1Y2_2218"/>
<protein>
    <recommendedName>
        <fullName evidence="2">VWFA domain-containing protein</fullName>
    </recommendedName>
</protein>
<evidence type="ECO:0000256" key="1">
    <source>
        <dbReference type="SAM" id="MobiDB-lite"/>
    </source>
</evidence>
<organism evidence="3 4">
    <name type="scientific">Anaerostipes rhamnosivorans</name>
    <dbReference type="NCBI Taxonomy" id="1229621"/>
    <lineage>
        <taxon>Bacteria</taxon>
        <taxon>Bacillati</taxon>
        <taxon>Bacillota</taxon>
        <taxon>Clostridia</taxon>
        <taxon>Lachnospirales</taxon>
        <taxon>Lachnospiraceae</taxon>
        <taxon>Anaerostipes</taxon>
    </lineage>
</organism>
<evidence type="ECO:0000313" key="3">
    <source>
        <dbReference type="EMBL" id="QCP35672.1"/>
    </source>
</evidence>
<dbReference type="OrthoDB" id="2056814at2"/>
<feature type="region of interest" description="Disordered" evidence="1">
    <location>
        <begin position="1"/>
        <end position="22"/>
    </location>
</feature>
<dbReference type="PROSITE" id="PS50234">
    <property type="entry name" value="VWFA"/>
    <property type="match status" value="1"/>
</dbReference>
<dbReference type="InterPro" id="IPR036465">
    <property type="entry name" value="vWFA_dom_sf"/>
</dbReference>
<dbReference type="InterPro" id="IPR002035">
    <property type="entry name" value="VWF_A"/>
</dbReference>
<reference evidence="3 4" key="1">
    <citation type="submission" date="2019-05" db="EMBL/GenBank/DDBJ databases">
        <title>Complete genome sequencing of Anaerostipes rhamnosivorans.</title>
        <authorList>
            <person name="Bui T.P.N."/>
            <person name="de Vos W.M."/>
        </authorList>
    </citation>
    <scope>NUCLEOTIDE SEQUENCE [LARGE SCALE GENOMIC DNA]</scope>
    <source>
        <strain evidence="3 4">1y2</strain>
    </source>
</reference>
<accession>A0A4P8ID12</accession>
<dbReference type="Gene3D" id="3.40.50.410">
    <property type="entry name" value="von Willebrand factor, type A domain"/>
    <property type="match status" value="1"/>
</dbReference>
<dbReference type="AlphaFoldDB" id="A0A4P8ID12"/>
<dbReference type="SUPFAM" id="SSF53300">
    <property type="entry name" value="vWA-like"/>
    <property type="match status" value="1"/>
</dbReference>
<dbReference type="CDD" id="cd00198">
    <property type="entry name" value="vWFA"/>
    <property type="match status" value="1"/>
</dbReference>
<sequence length="828" mass="91549">MAIKKTPCPYQGPGKQNPETIGGYDMIRQTNDDLDPDYWITSGLSAVYDAGYEEGRGGILHFHDRLSISKGALGDCTSKVTLDVAAEPFVYSYYPPHSLDVIFVLDVTASMMSGGSRKMALAKRALIQTIQLLWRQNQETRITIVPFARDAYIPLAGGGFSYDYLGTLFTWRRSTVGGNMIGQILGYRNGSYVSASEIPAYMSQSAPIAASAERSLYNYYNYYKIQYSDIYHADGSARTDTILENYLQQVYSTDPAAYTGNFITSVASGTPLTPSQLPYSMNDTGYEANTILDNMIWAIPYGEDTNTEAGLNEAYRLLKTPGFTQSDDILRRAVILITDGQANRSVNPEYADVYAGPSNTDSDFLPEMPGGLWKYYLYLKQTLPRLIQELASRSATSEELILALKRAYESAAKIKDPSDGNASLFVLGIEIDAQTPGPYTREDVLNIMRTIASTGSYLREAAESGSERPIIEELERLVRDLLVLAGSLRLSLKDTINTALFEYVPGSLKISGEQDGILLKTADDPDITDPSAPGYTVYKKPPLLPIVDDGNIQDGVITVDLGNVPFFPLSPDSKTRLQLSYEITAKGAASGSHLHTNNDRETFVTFLEPSHLTADTAVLTYDNPARTLHFPTPVVSCHPDVTVEKFVGTEADQIIYKSLDAAACKKVYYRIAVRNHSDLPAVFPLLYDVFGAKSADQAEHSTERRILAEDFTVPPHDSMEFTFEYKTKCGDGTISNYAVLVTSLCNLYDDTSIEVHDDTGSYTVQYLDRCTGNRICPDRQVTDVNACDKIKARKLAVCIPCWRYVSACPCEIDLCRGENIIKLYYVPL</sequence>
<dbReference type="RefSeq" id="WP_137329002.1">
    <property type="nucleotide sequence ID" value="NZ_CP040058.1"/>
</dbReference>
<name>A0A4P8ID12_9FIRM</name>
<dbReference type="Proteomes" id="UP000298653">
    <property type="component" value="Chromosome"/>
</dbReference>
<dbReference type="EMBL" id="CP040058">
    <property type="protein sequence ID" value="QCP35672.1"/>
    <property type="molecule type" value="Genomic_DNA"/>
</dbReference>
<keyword evidence="4" id="KW-1185">Reference proteome</keyword>
<proteinExistence type="predicted"/>